<evidence type="ECO:0000313" key="2">
    <source>
        <dbReference type="EMBL" id="KLK93358.1"/>
    </source>
</evidence>
<feature type="transmembrane region" description="Helical" evidence="1">
    <location>
        <begin position="287"/>
        <end position="313"/>
    </location>
</feature>
<feature type="transmembrane region" description="Helical" evidence="1">
    <location>
        <begin position="376"/>
        <end position="397"/>
    </location>
</feature>
<organism evidence="2 3">
    <name type="scientific">Microvirga vignae</name>
    <dbReference type="NCBI Taxonomy" id="1225564"/>
    <lineage>
        <taxon>Bacteria</taxon>
        <taxon>Pseudomonadati</taxon>
        <taxon>Pseudomonadota</taxon>
        <taxon>Alphaproteobacteria</taxon>
        <taxon>Hyphomicrobiales</taxon>
        <taxon>Methylobacteriaceae</taxon>
        <taxon>Microvirga</taxon>
    </lineage>
</organism>
<accession>A0A0H1RDW6</accession>
<sequence length="411" mass="45046">MLDVARKIYGSSEAREQAGVFTSQILLNLSFFIVIVFASLRLDPGTFARLSLTNSWINVLATLFAFGLDQSALKLSFERRDSSYIAINIFAKAALFMTAFLSFLIGTALFGPNVNLMIVAAAAGVAFWSATRVVEQYERRFTRLTWMNSVLAITRVGAGSIAVLFNSWILIILAVHVVAQLPIHFATLTTAMRNLWPMLKVSSVRPLLVVSPLMFTSAALYSALPVITQSLLHYRGEDLATSAFGVALIFMAPIDILIATIRNYVLPQVLYRDLNEVNVFGLGNGSFNTVVTLFAVLFIAVTLPVAGIIHWIYGQRLAMAGPFFLIYFGGLIITASIGLYNIRAQRHNLLRIALMVNLGRVGATTLPFLFPAASPLAIVTWSAVVQVVGEVILWVALTWAERNRALTLSPP</sequence>
<keyword evidence="3" id="KW-1185">Reference proteome</keyword>
<keyword evidence="1" id="KW-0812">Transmembrane</keyword>
<feature type="transmembrane region" description="Helical" evidence="1">
    <location>
        <begin position="244"/>
        <end position="266"/>
    </location>
</feature>
<feature type="transmembrane region" description="Helical" evidence="1">
    <location>
        <begin position="46"/>
        <end position="68"/>
    </location>
</feature>
<keyword evidence="1" id="KW-0472">Membrane</keyword>
<dbReference type="EMBL" id="LCYG01000020">
    <property type="protein sequence ID" value="KLK93358.1"/>
    <property type="molecule type" value="Genomic_DNA"/>
</dbReference>
<name>A0A0H1RDW6_9HYPH</name>
<feature type="transmembrane region" description="Helical" evidence="1">
    <location>
        <begin position="319"/>
        <end position="342"/>
    </location>
</feature>
<gene>
    <name evidence="2" type="ORF">AA309_08420</name>
</gene>
<feature type="transmembrane region" description="Helical" evidence="1">
    <location>
        <begin position="349"/>
        <end position="370"/>
    </location>
</feature>
<feature type="transmembrane region" description="Helical" evidence="1">
    <location>
        <begin position="89"/>
        <end position="110"/>
    </location>
</feature>
<evidence type="ECO:0000313" key="3">
    <source>
        <dbReference type="Proteomes" id="UP000035489"/>
    </source>
</evidence>
<feature type="transmembrane region" description="Helical" evidence="1">
    <location>
        <begin position="20"/>
        <end position="40"/>
    </location>
</feature>
<reference evidence="2 3" key="1">
    <citation type="submission" date="2015-05" db="EMBL/GenBank/DDBJ databases">
        <title>Draft genome sequence of Microvirga vignae strain BR3299, a novel nitrogen fixing bacteria isolated from Brazil semi-aired region.</title>
        <authorList>
            <person name="Zilli J.E."/>
            <person name="Passos S.R."/>
            <person name="Leite J."/>
            <person name="Baldani J.I."/>
            <person name="Xavier G.R."/>
            <person name="Rumjaneck N.G."/>
            <person name="Simoes-Araujo J.L."/>
        </authorList>
    </citation>
    <scope>NUCLEOTIDE SEQUENCE [LARGE SCALE GENOMIC DNA]</scope>
    <source>
        <strain evidence="2 3">BR3299</strain>
    </source>
</reference>
<comment type="caution">
    <text evidence="2">The sequence shown here is derived from an EMBL/GenBank/DDBJ whole genome shotgun (WGS) entry which is preliminary data.</text>
</comment>
<feature type="transmembrane region" description="Helical" evidence="1">
    <location>
        <begin position="171"/>
        <end position="192"/>
    </location>
</feature>
<feature type="transmembrane region" description="Helical" evidence="1">
    <location>
        <begin position="116"/>
        <end position="134"/>
    </location>
</feature>
<dbReference type="AlphaFoldDB" id="A0A0H1RDW6"/>
<feature type="transmembrane region" description="Helical" evidence="1">
    <location>
        <begin position="146"/>
        <end position="165"/>
    </location>
</feature>
<keyword evidence="1" id="KW-1133">Transmembrane helix</keyword>
<evidence type="ECO:0000256" key="1">
    <source>
        <dbReference type="SAM" id="Phobius"/>
    </source>
</evidence>
<protein>
    <recommendedName>
        <fullName evidence="4">Polysaccharide biosynthesis protein C-terminal domain-containing protein</fullName>
    </recommendedName>
</protein>
<feature type="transmembrane region" description="Helical" evidence="1">
    <location>
        <begin position="204"/>
        <end position="224"/>
    </location>
</feature>
<dbReference type="PATRIC" id="fig|1225564.3.peg.2285"/>
<dbReference type="Proteomes" id="UP000035489">
    <property type="component" value="Unassembled WGS sequence"/>
</dbReference>
<evidence type="ECO:0008006" key="4">
    <source>
        <dbReference type="Google" id="ProtNLM"/>
    </source>
</evidence>
<proteinExistence type="predicted"/>